<dbReference type="Pfam" id="PF00171">
    <property type="entry name" value="Aldedh"/>
    <property type="match status" value="1"/>
</dbReference>
<dbReference type="GO" id="GO:0016620">
    <property type="term" value="F:oxidoreductase activity, acting on the aldehyde or oxo group of donors, NAD or NADP as acceptor"/>
    <property type="evidence" value="ECO:0007669"/>
    <property type="project" value="InterPro"/>
</dbReference>
<dbReference type="Gene3D" id="3.40.309.10">
    <property type="entry name" value="Aldehyde Dehydrogenase, Chain A, domain 2"/>
    <property type="match status" value="1"/>
</dbReference>
<evidence type="ECO:0000313" key="8">
    <source>
        <dbReference type="Proteomes" id="UP000233343"/>
    </source>
</evidence>
<dbReference type="PROSITE" id="PS00687">
    <property type="entry name" value="ALDEHYDE_DEHYDR_GLU"/>
    <property type="match status" value="1"/>
</dbReference>
<dbReference type="InterPro" id="IPR015590">
    <property type="entry name" value="Aldehyde_DH_dom"/>
</dbReference>
<feature type="domain" description="Aldehyde dehydrogenase" evidence="6">
    <location>
        <begin position="16"/>
        <end position="474"/>
    </location>
</feature>
<evidence type="ECO:0000256" key="1">
    <source>
        <dbReference type="ARBA" id="ARBA00009986"/>
    </source>
</evidence>
<evidence type="ECO:0000256" key="3">
    <source>
        <dbReference type="ARBA" id="ARBA00023027"/>
    </source>
</evidence>
<dbReference type="InterPro" id="IPR016161">
    <property type="entry name" value="Ald_DH/histidinol_DH"/>
</dbReference>
<dbReference type="PANTHER" id="PTHR42986:SF1">
    <property type="entry name" value="BENZALDEHYDE DEHYDROGENASE YFMT"/>
    <property type="match status" value="1"/>
</dbReference>
<sequence>MNQYFLLNKSFINGEWVEGETGRIFNDLNPFDDTVVAKISIASKAQLDSAFEAASESQKEWAKNAELRKSIIENVIVYFKKHQEEIVDVLVSETGSSVLKGNVEVNFVIADLEESLKIVDKVGTVKTVESAIPDKLNHVYRLPLGVIASISPFNFPLYLSMRTIAPALALGNTVVHKADLQTGISGGSIIAKALEEAGVPVGVFNSILTDIREIGDTMITNPHSKLISFTGSTGVGKHIGKVAGELLKRTALELGGNNPFVVLKDADVDQAVNAAIMGKYLHQGQICMSINRIIVHEDLYEAFASKFVERAKQITYGNPKDPSTVIGPLINHAQMQKVLGFIEEAKADGVEMLLEGKREGNVLTPFIFGNVDNASSLARREFFSPVVPLIKASTDEEAIQIANDTEYGLSSAVFTSDLALGEEVAVQIEAGMTHVNDQTVNCLPNIPFGGMKGSGIGRFGNPWIVDEFTQAKWVSVQVKPMKYPF</sequence>
<dbReference type="EMBL" id="PISD01000058">
    <property type="protein sequence ID" value="PKG26791.1"/>
    <property type="molecule type" value="Genomic_DNA"/>
</dbReference>
<dbReference type="Proteomes" id="UP000233343">
    <property type="component" value="Unassembled WGS sequence"/>
</dbReference>
<dbReference type="RefSeq" id="WP_066193923.1">
    <property type="nucleotide sequence ID" value="NZ_JAFDQP010000003.1"/>
</dbReference>
<proteinExistence type="inferred from homology"/>
<keyword evidence="3" id="KW-0520">NAD</keyword>
<dbReference type="Gene3D" id="3.40.605.10">
    <property type="entry name" value="Aldehyde Dehydrogenase, Chain A, domain 1"/>
    <property type="match status" value="1"/>
</dbReference>
<organism evidence="7 8">
    <name type="scientific">Cytobacillus horneckiae</name>
    <dbReference type="NCBI Taxonomy" id="549687"/>
    <lineage>
        <taxon>Bacteria</taxon>
        <taxon>Bacillati</taxon>
        <taxon>Bacillota</taxon>
        <taxon>Bacilli</taxon>
        <taxon>Bacillales</taxon>
        <taxon>Bacillaceae</taxon>
        <taxon>Cytobacillus</taxon>
    </lineage>
</organism>
<gene>
    <name evidence="7" type="ORF">CWS20_22125</name>
</gene>
<dbReference type="PANTHER" id="PTHR42986">
    <property type="entry name" value="BENZALDEHYDE DEHYDROGENASE YFMT"/>
    <property type="match status" value="1"/>
</dbReference>
<dbReference type="InterPro" id="IPR016163">
    <property type="entry name" value="Ald_DH_C"/>
</dbReference>
<evidence type="ECO:0000256" key="4">
    <source>
        <dbReference type="PROSITE-ProRule" id="PRU10007"/>
    </source>
</evidence>
<dbReference type="SUPFAM" id="SSF53720">
    <property type="entry name" value="ALDH-like"/>
    <property type="match status" value="1"/>
</dbReference>
<comment type="caution">
    <text evidence="7">The sequence shown here is derived from an EMBL/GenBank/DDBJ whole genome shotgun (WGS) entry which is preliminary data.</text>
</comment>
<name>A0A2N0ZB91_9BACI</name>
<evidence type="ECO:0000256" key="5">
    <source>
        <dbReference type="RuleBase" id="RU003345"/>
    </source>
</evidence>
<keyword evidence="2 5" id="KW-0560">Oxidoreductase</keyword>
<evidence type="ECO:0000313" key="7">
    <source>
        <dbReference type="EMBL" id="PKG26791.1"/>
    </source>
</evidence>
<comment type="similarity">
    <text evidence="1 5">Belongs to the aldehyde dehydrogenase family.</text>
</comment>
<accession>A0A2N0ZB91</accession>
<keyword evidence="8" id="KW-1185">Reference proteome</keyword>
<reference evidence="7 8" key="1">
    <citation type="journal article" date="2010" name="Int. J. Syst. Evol. Microbiol.">
        <title>Bacillus horneckiae sp. nov., isolated from a spacecraft-assembly clean room.</title>
        <authorList>
            <person name="Vaishampayan P."/>
            <person name="Probst A."/>
            <person name="Krishnamurthi S."/>
            <person name="Ghosh S."/>
            <person name="Osman S."/>
            <person name="McDowall A."/>
            <person name="Ruckmani A."/>
            <person name="Mayilraj S."/>
            <person name="Venkateswaran K."/>
        </authorList>
    </citation>
    <scope>NUCLEOTIDE SEQUENCE [LARGE SCALE GENOMIC DNA]</scope>
    <source>
        <strain evidence="8">1PO1SC</strain>
    </source>
</reference>
<feature type="active site" evidence="4">
    <location>
        <position position="253"/>
    </location>
</feature>
<dbReference type="InterPro" id="IPR029510">
    <property type="entry name" value="Ald_DH_CS_GLU"/>
</dbReference>
<protein>
    <submittedName>
        <fullName evidence="7">Aldehyde dehydrogenase</fullName>
    </submittedName>
</protein>
<evidence type="ECO:0000256" key="2">
    <source>
        <dbReference type="ARBA" id="ARBA00023002"/>
    </source>
</evidence>
<dbReference type="InterPro" id="IPR016162">
    <property type="entry name" value="Ald_DH_N"/>
</dbReference>
<dbReference type="FunFam" id="3.40.309.10:FF:000009">
    <property type="entry name" value="Aldehyde dehydrogenase A"/>
    <property type="match status" value="1"/>
</dbReference>
<evidence type="ECO:0000259" key="6">
    <source>
        <dbReference type="Pfam" id="PF00171"/>
    </source>
</evidence>
<dbReference type="AlphaFoldDB" id="A0A2N0ZB91"/>